<organism evidence="1 2">
    <name type="scientific">Jannaschia ovalis</name>
    <dbReference type="NCBI Taxonomy" id="3038773"/>
    <lineage>
        <taxon>Bacteria</taxon>
        <taxon>Pseudomonadati</taxon>
        <taxon>Pseudomonadota</taxon>
        <taxon>Alphaproteobacteria</taxon>
        <taxon>Rhodobacterales</taxon>
        <taxon>Roseobacteraceae</taxon>
        <taxon>Jannaschia</taxon>
    </lineage>
</organism>
<keyword evidence="2" id="KW-1185">Reference proteome</keyword>
<dbReference type="RefSeq" id="WP_279965602.1">
    <property type="nucleotide sequence ID" value="NZ_CP122537.1"/>
</dbReference>
<evidence type="ECO:0000313" key="1">
    <source>
        <dbReference type="EMBL" id="WGH78851.1"/>
    </source>
</evidence>
<dbReference type="EMBL" id="CP122537">
    <property type="protein sequence ID" value="WGH78851.1"/>
    <property type="molecule type" value="Genomic_DNA"/>
</dbReference>
<evidence type="ECO:0000313" key="2">
    <source>
        <dbReference type="Proteomes" id="UP001243420"/>
    </source>
</evidence>
<proteinExistence type="predicted"/>
<protein>
    <submittedName>
        <fullName evidence="1">Phosphoadenosine phosphosulfate reductase</fullName>
    </submittedName>
</protein>
<name>A0ABY8LBZ5_9RHOB</name>
<gene>
    <name evidence="1" type="ORF">P8627_00910</name>
</gene>
<accession>A0ABY8LBZ5</accession>
<dbReference type="Proteomes" id="UP001243420">
    <property type="component" value="Chromosome"/>
</dbReference>
<reference evidence="1 2" key="1">
    <citation type="submission" date="2023-04" db="EMBL/GenBank/DDBJ databases">
        <title>Jannaschia ovalis sp. nov., a marine bacterium isolated from sea tidal flat.</title>
        <authorList>
            <person name="Kwon D.Y."/>
            <person name="Kim J.-J."/>
        </authorList>
    </citation>
    <scope>NUCLEOTIDE SEQUENCE [LARGE SCALE GENOMIC DNA]</scope>
    <source>
        <strain evidence="1 2">GRR-S6-38</strain>
    </source>
</reference>
<sequence length="329" mass="36045">MPDDSLASAGPALSRTDHRAALEAAAAGRDGELRALGDDHMVLRRSGNDTLLVSFEDLDQLRQTPGGLPWSTKLLRKRRWSTLTVMCDGRTWFRDPALYAYFDQLTDDGVFDDYARVIFAGGGIGAYAAGAYSVAAPGAIVCLVQPYATLDREVAPWEGRFRSSRALDFTSRYGNAAQMIEAAAQVYLITDPTRAADAMHASLFQGDHVLRLNTPHAGEDIWARLREIGILDRVVAMAGNGQLTRAGFAELWRRRRHDPGYQAGLMRKLDGMNRPWLTALLAGYILRNGENAAARRRLNDALVRLEEQGHAAPAGLSLRPRGAMLLAGE</sequence>